<reference evidence="3" key="1">
    <citation type="journal article" date="2011" name="Proc. Natl. Acad. Sci. U.S.A.">
        <title>Obligate biotrophy features unraveled by the genomic analysis of rust fungi.</title>
        <authorList>
            <person name="Duplessis S."/>
            <person name="Cuomo C.A."/>
            <person name="Lin Y.-C."/>
            <person name="Aerts A."/>
            <person name="Tisserant E."/>
            <person name="Veneault-Fourrey C."/>
            <person name="Joly D.L."/>
            <person name="Hacquard S."/>
            <person name="Amselem J."/>
            <person name="Cantarel B.L."/>
            <person name="Chiu R."/>
            <person name="Coutinho P.M."/>
            <person name="Feau N."/>
            <person name="Field M."/>
            <person name="Frey P."/>
            <person name="Gelhaye E."/>
            <person name="Goldberg J."/>
            <person name="Grabherr M.G."/>
            <person name="Kodira C.D."/>
            <person name="Kohler A."/>
            <person name="Kuees U."/>
            <person name="Lindquist E.A."/>
            <person name="Lucas S.M."/>
            <person name="Mago R."/>
            <person name="Mauceli E."/>
            <person name="Morin E."/>
            <person name="Murat C."/>
            <person name="Pangilinan J.L."/>
            <person name="Park R."/>
            <person name="Pearson M."/>
            <person name="Quesneville H."/>
            <person name="Rouhier N."/>
            <person name="Sakthikumar S."/>
            <person name="Salamov A.A."/>
            <person name="Schmutz J."/>
            <person name="Selles B."/>
            <person name="Shapiro H."/>
            <person name="Tanguay P."/>
            <person name="Tuskan G.A."/>
            <person name="Henrissat B."/>
            <person name="Van de Peer Y."/>
            <person name="Rouze P."/>
            <person name="Ellis J.G."/>
            <person name="Dodds P.N."/>
            <person name="Schein J.E."/>
            <person name="Zhong S."/>
            <person name="Hamelin R.C."/>
            <person name="Grigoriev I.V."/>
            <person name="Szabo L.J."/>
            <person name="Martin F."/>
        </authorList>
    </citation>
    <scope>NUCLEOTIDE SEQUENCE [LARGE SCALE GENOMIC DNA]</scope>
    <source>
        <strain evidence="3">98AG31 / pathotype 3-4-7</strain>
    </source>
</reference>
<accession>F4S5X8</accession>
<dbReference type="InParanoid" id="F4S5X8"/>
<dbReference type="RefSeq" id="XP_007416771.1">
    <property type="nucleotide sequence ID" value="XM_007416709.1"/>
</dbReference>
<evidence type="ECO:0000313" key="3">
    <source>
        <dbReference type="Proteomes" id="UP000001072"/>
    </source>
</evidence>
<keyword evidence="3" id="KW-1185">Reference proteome</keyword>
<evidence type="ECO:0000313" key="2">
    <source>
        <dbReference type="EMBL" id="EGF99980.1"/>
    </source>
</evidence>
<dbReference type="HOGENOM" id="CLU_400135_0_0_1"/>
<feature type="compositionally biased region" description="Low complexity" evidence="1">
    <location>
        <begin position="253"/>
        <end position="277"/>
    </location>
</feature>
<feature type="compositionally biased region" description="Basic and acidic residues" evidence="1">
    <location>
        <begin position="108"/>
        <end position="117"/>
    </location>
</feature>
<feature type="region of interest" description="Disordered" evidence="1">
    <location>
        <begin position="245"/>
        <end position="277"/>
    </location>
</feature>
<gene>
    <name evidence="2" type="ORF">MELLADRAFT_93968</name>
</gene>
<dbReference type="Proteomes" id="UP000001072">
    <property type="component" value="Unassembled WGS sequence"/>
</dbReference>
<feature type="compositionally biased region" description="Polar residues" evidence="1">
    <location>
        <begin position="45"/>
        <end position="62"/>
    </location>
</feature>
<dbReference type="GeneID" id="18936747"/>
<protein>
    <submittedName>
        <fullName evidence="2">Uncharacterized protein</fullName>
    </submittedName>
</protein>
<sequence>MQCASLQQPVLGKIWHITLSVTSSTPPLEPGLGQFASRFECRLTAQPQQSRQFDHTQNNSGKSVPGLESRRRPKVKALTTGVAKPPRKATATPAPENQKRLRTQSPTEVERPRERPLGRSTLLNTTEQSDDPFSHFQPTTGETVANFRALTDEERNFIDRMTSSAELDAKHSDYARELGEVNGDDYRHLALCGNIARTQFYLFQISQQVPTLAEQVAEQFGNLHQDLTDKMNVISANVDDRSEAVHSGVIRQAPTATSTSTATSTATSTSTSASAASAEAARTATVSEWKASRQLKLRVAKQDAEWVALHLPKQIRGVNNGEGLRKYATAIRDSGKHARKKLHLLLLTNVHNQKHGVVKGVAVPTLMALWHQIALKCGLIGGDVDAIRSWRAADEVTRGRIAYLRRKATRLRQTPSATNIWSEVEKQLDVLRDKEKDLPDYTTSFYDIIYQNDIEIFNGKRSWSEIKENYVITLPTEDAIIAGTSEGVEEAVPPLGGEGDGEDLLARDSGLAVIAMDRECSLLGEYRCGSSLARPYTSQAAVRRPAVESRPRRGGLRTAWHIDLGAVRVGATCRPPIRLQAWAVCRPHNLAAYWPPGPTRGVPNSSTTTTLFAFPSTLCLPISTQSLLSQTFGSLSISPHFNRSLVPILSSLTQFRDFINSILNVLHFYFDSFQLLLTHCSHSHSIDH</sequence>
<dbReference type="KEGG" id="mlr:MELLADRAFT_93968"/>
<dbReference type="VEuPathDB" id="FungiDB:MELLADRAFT_93968"/>
<proteinExistence type="predicted"/>
<evidence type="ECO:0000256" key="1">
    <source>
        <dbReference type="SAM" id="MobiDB-lite"/>
    </source>
</evidence>
<dbReference type="EMBL" id="GL883152">
    <property type="protein sequence ID" value="EGF99980.1"/>
    <property type="molecule type" value="Genomic_DNA"/>
</dbReference>
<feature type="region of interest" description="Disordered" evidence="1">
    <location>
        <begin position="45"/>
        <end position="139"/>
    </location>
</feature>
<organism evidence="3">
    <name type="scientific">Melampsora larici-populina (strain 98AG31 / pathotype 3-4-7)</name>
    <name type="common">Poplar leaf rust fungus</name>
    <dbReference type="NCBI Taxonomy" id="747676"/>
    <lineage>
        <taxon>Eukaryota</taxon>
        <taxon>Fungi</taxon>
        <taxon>Dikarya</taxon>
        <taxon>Basidiomycota</taxon>
        <taxon>Pucciniomycotina</taxon>
        <taxon>Pucciniomycetes</taxon>
        <taxon>Pucciniales</taxon>
        <taxon>Melampsoraceae</taxon>
        <taxon>Melampsora</taxon>
    </lineage>
</organism>
<name>F4S5X8_MELLP</name>
<dbReference type="AlphaFoldDB" id="F4S5X8"/>